<dbReference type="Proteomes" id="UP000010480">
    <property type="component" value="Chromosome"/>
</dbReference>
<evidence type="ECO:0000256" key="1">
    <source>
        <dbReference type="SAM" id="Phobius"/>
    </source>
</evidence>
<dbReference type="HOGENOM" id="CLU_046116_2_0_3"/>
<dbReference type="PATRIC" id="fig|755178.3.peg.3005"/>
<dbReference type="EMBL" id="CP003947">
    <property type="protein sequence ID" value="AFZ54895.1"/>
    <property type="molecule type" value="Genomic_DNA"/>
</dbReference>
<dbReference type="NCBIfam" id="NF041680">
    <property type="entry name" value="transp_NF041680"/>
    <property type="match status" value="1"/>
</dbReference>
<dbReference type="SUPFAM" id="SSF53098">
    <property type="entry name" value="Ribonuclease H-like"/>
    <property type="match status" value="1"/>
</dbReference>
<evidence type="ECO:0000313" key="2">
    <source>
        <dbReference type="EMBL" id="AFZ54895.1"/>
    </source>
</evidence>
<proteinExistence type="predicted"/>
<keyword evidence="3" id="KW-1185">Reference proteome</keyword>
<gene>
    <name evidence="2" type="ordered locus">Cyan10605_2828</name>
</gene>
<name>K9Z8I2_CYAAP</name>
<evidence type="ECO:0000313" key="3">
    <source>
        <dbReference type="Proteomes" id="UP000010480"/>
    </source>
</evidence>
<keyword evidence="1" id="KW-0472">Membrane</keyword>
<protein>
    <recommendedName>
        <fullName evidence="4">Transposase IS701-like DDE domain-containing protein</fullName>
    </recommendedName>
</protein>
<feature type="transmembrane region" description="Helical" evidence="1">
    <location>
        <begin position="446"/>
        <end position="466"/>
    </location>
</feature>
<dbReference type="KEGG" id="can:Cyan10605_2828"/>
<keyword evidence="1" id="KW-0812">Transmembrane</keyword>
<dbReference type="InterPro" id="IPR012337">
    <property type="entry name" value="RNaseH-like_sf"/>
</dbReference>
<reference evidence="3" key="1">
    <citation type="journal article" date="2013" name="Proc. Natl. Acad. Sci. U.S.A.">
        <title>Improving the coverage of the cyanobacterial phylum using diversity-driven genome sequencing.</title>
        <authorList>
            <person name="Shih P.M."/>
            <person name="Wu D."/>
            <person name="Latifi A."/>
            <person name="Axen S.D."/>
            <person name="Fewer D.P."/>
            <person name="Talla E."/>
            <person name="Calteau A."/>
            <person name="Cai F."/>
            <person name="Tandeau de Marsac N."/>
            <person name="Rippka R."/>
            <person name="Herdman M."/>
            <person name="Sivonen K."/>
            <person name="Coursin T."/>
            <person name="Laurent T."/>
            <person name="Goodwin L."/>
            <person name="Nolan M."/>
            <person name="Davenport K.W."/>
            <person name="Han C.S."/>
            <person name="Rubin E.M."/>
            <person name="Eisen J.A."/>
            <person name="Woyke T."/>
            <person name="Gugger M."/>
            <person name="Kerfeld C.A."/>
        </authorList>
    </citation>
    <scope>NUCLEOTIDE SEQUENCE [LARGE SCALE GENOMIC DNA]</scope>
    <source>
        <strain evidence="3">PCC 10605</strain>
    </source>
</reference>
<keyword evidence="1" id="KW-1133">Transmembrane helix</keyword>
<organism evidence="2 3">
    <name type="scientific">Cyanobacterium aponinum (strain PCC 10605)</name>
    <dbReference type="NCBI Taxonomy" id="755178"/>
    <lineage>
        <taxon>Bacteria</taxon>
        <taxon>Bacillati</taxon>
        <taxon>Cyanobacteriota</taxon>
        <taxon>Cyanophyceae</taxon>
        <taxon>Oscillatoriophycideae</taxon>
        <taxon>Chroococcales</taxon>
        <taxon>Geminocystaceae</taxon>
        <taxon>Cyanobacterium</taxon>
    </lineage>
</organism>
<evidence type="ECO:0008006" key="4">
    <source>
        <dbReference type="Google" id="ProtNLM"/>
    </source>
</evidence>
<accession>K9Z8I2</accession>
<dbReference type="AlphaFoldDB" id="K9Z8I2"/>
<dbReference type="eggNOG" id="COG3385">
    <property type="taxonomic scope" value="Bacteria"/>
</dbReference>
<sequence length="482" mass="56735">MNKYNRLKNFRHDTYEMLVKSKDATFELMDSIMTRENARSLAQFSLSPFFQRQWCSTYEAAEDSRPNGKKLMKRYTQEIDTLEYTLLGIDHTQWECKDSPTMKDRGYQYSHSSLNSSVVGQGYSTIAWLPPLKEKGSWALPLRHERITSFETPLSKARWQLKQVCRELPENRRKLVVLDCEYGNGKFIQQTADIEISKLIRVRSNLCLYSKPDPYSGRGRPKKHGAKWKLNQCDDFPQSNKVLEMEDSSLGLIRISKWTELHFYNAPTQQLTLFKIERLKEKKTGSLHRPLWLIWVGEEFLSLEYIWSQYRRRFGLEHWYRFAKQRLHWTLPNFRTPDRCQRWSNLIVNITWQLWLSKDLVQEHHLPWQKPQQNLTPGRVALSMTSLLIEIGSPTLSPKSRGKSHGWNLKGEKETKLKFIPPLKNSNPKVKKGEKPNFEGIVNSIYFLRKLIFVSLLIVLQFFLSLNYSEIGVRLQVAGSRL</sequence>